<dbReference type="EMBL" id="LFND01000003">
    <property type="protein sequence ID" value="KMQ64273.1"/>
    <property type="molecule type" value="Genomic_DNA"/>
</dbReference>
<evidence type="ECO:0000313" key="1">
    <source>
        <dbReference type="EMBL" id="KMQ64273.1"/>
    </source>
</evidence>
<keyword evidence="2" id="KW-1185">Reference proteome</keyword>
<dbReference type="STRING" id="558151.ACM46_08240"/>
<gene>
    <name evidence="1" type="ORF">ACM46_08240</name>
</gene>
<protein>
    <submittedName>
        <fullName evidence="1">Uncharacterized protein</fullName>
    </submittedName>
</protein>
<sequence length="85" mass="10399">MYLKTKNIYLLDSFIGGYLSCQQIHDKNFDDINFQSDFHEWLRVKFNFERGSTWADYIFKISQNEGLNSVDIFFREYYLFKEENL</sequence>
<organism evidence="1 2">
    <name type="scientific">Chryseobacterium angstadtii</name>
    <dbReference type="NCBI Taxonomy" id="558151"/>
    <lineage>
        <taxon>Bacteria</taxon>
        <taxon>Pseudomonadati</taxon>
        <taxon>Bacteroidota</taxon>
        <taxon>Flavobacteriia</taxon>
        <taxon>Flavobacteriales</taxon>
        <taxon>Weeksellaceae</taxon>
        <taxon>Chryseobacterium group</taxon>
        <taxon>Chryseobacterium</taxon>
    </lineage>
</organism>
<dbReference type="PATRIC" id="fig|558151.6.peg.1730"/>
<dbReference type="Proteomes" id="UP000036261">
    <property type="component" value="Unassembled WGS sequence"/>
</dbReference>
<dbReference type="AlphaFoldDB" id="A0A0J7ICT5"/>
<name>A0A0J7ICT5_9FLAO</name>
<evidence type="ECO:0000313" key="2">
    <source>
        <dbReference type="Proteomes" id="UP000036261"/>
    </source>
</evidence>
<reference evidence="1 2" key="1">
    <citation type="journal article" date="2013" name="Int. J. Syst. Evol. Microbiol.">
        <title>Chryseobacterium angstadtii sp. nov., isolated from a newt tank.</title>
        <authorList>
            <person name="Kirk K.E."/>
            <person name="Hoffman J.A."/>
            <person name="Smith K.A."/>
            <person name="Strahan B.L."/>
            <person name="Failor K.C."/>
            <person name="Krebs J.E."/>
            <person name="Gale A.N."/>
            <person name="Do T.D."/>
            <person name="Sontag T.C."/>
            <person name="Batties A.M."/>
            <person name="Mistiszyn K."/>
            <person name="Newman J.D."/>
        </authorList>
    </citation>
    <scope>NUCLEOTIDE SEQUENCE [LARGE SCALE GENOMIC DNA]</scope>
    <source>
        <strain evidence="1 2">KM</strain>
    </source>
</reference>
<comment type="caution">
    <text evidence="1">The sequence shown here is derived from an EMBL/GenBank/DDBJ whole genome shotgun (WGS) entry which is preliminary data.</text>
</comment>
<accession>A0A0J7ICT5</accession>
<proteinExistence type="predicted"/>